<evidence type="ECO:0000313" key="2">
    <source>
        <dbReference type="Proteomes" id="UP001178507"/>
    </source>
</evidence>
<dbReference type="EMBL" id="CAUJNA010003348">
    <property type="protein sequence ID" value="CAJ1399766.1"/>
    <property type="molecule type" value="Genomic_DNA"/>
</dbReference>
<protein>
    <submittedName>
        <fullName evidence="1">Uncharacterized protein</fullName>
    </submittedName>
</protein>
<gene>
    <name evidence="1" type="ORF">EVOR1521_LOCUS23242</name>
</gene>
<accession>A0AA36J785</accession>
<proteinExistence type="predicted"/>
<sequence>MDPLDLLDPLDASFANLALFGCSCCNRLAESHLRAGDWRVAAHWCALGRQLELDSPDAEWVAVRFKRLFHAAEAMRLAGKSEKKATGKVSRSLLLSSRSCLEACESLWARCPSCSSCPEGIYTCLAEVCWQLKDTVFRFAGDSHGARLEQVVWAGHGGSSIKLSKSVTGSKCGKQQNVGTRLIKG</sequence>
<evidence type="ECO:0000313" key="1">
    <source>
        <dbReference type="EMBL" id="CAJ1399766.1"/>
    </source>
</evidence>
<organism evidence="1 2">
    <name type="scientific">Effrenium voratum</name>
    <dbReference type="NCBI Taxonomy" id="2562239"/>
    <lineage>
        <taxon>Eukaryota</taxon>
        <taxon>Sar</taxon>
        <taxon>Alveolata</taxon>
        <taxon>Dinophyceae</taxon>
        <taxon>Suessiales</taxon>
        <taxon>Symbiodiniaceae</taxon>
        <taxon>Effrenium</taxon>
    </lineage>
</organism>
<reference evidence="1" key="1">
    <citation type="submission" date="2023-08" db="EMBL/GenBank/DDBJ databases">
        <authorList>
            <person name="Chen Y."/>
            <person name="Shah S."/>
            <person name="Dougan E. K."/>
            <person name="Thang M."/>
            <person name="Chan C."/>
        </authorList>
    </citation>
    <scope>NUCLEOTIDE SEQUENCE</scope>
</reference>
<dbReference type="Proteomes" id="UP001178507">
    <property type="component" value="Unassembled WGS sequence"/>
</dbReference>
<dbReference type="AlphaFoldDB" id="A0AA36J785"/>
<keyword evidence="2" id="KW-1185">Reference proteome</keyword>
<comment type="caution">
    <text evidence="1">The sequence shown here is derived from an EMBL/GenBank/DDBJ whole genome shotgun (WGS) entry which is preliminary data.</text>
</comment>
<name>A0AA36J785_9DINO</name>